<dbReference type="InterPro" id="IPR009339">
    <property type="entry name" value="DUF998"/>
</dbReference>
<evidence type="ECO:0000313" key="3">
    <source>
        <dbReference type="Proteomes" id="UP000681317"/>
    </source>
</evidence>
<evidence type="ECO:0008006" key="4">
    <source>
        <dbReference type="Google" id="ProtNLM"/>
    </source>
</evidence>
<feature type="transmembrane region" description="Helical" evidence="1">
    <location>
        <begin position="95"/>
        <end position="116"/>
    </location>
</feature>
<evidence type="ECO:0000313" key="2">
    <source>
        <dbReference type="EMBL" id="BCT93165.1"/>
    </source>
</evidence>
<protein>
    <recommendedName>
        <fullName evidence="4">DUF998 domain-containing protein</fullName>
    </recommendedName>
</protein>
<reference evidence="2 3" key="1">
    <citation type="submission" date="2021-03" db="EMBL/GenBank/DDBJ databases">
        <title>Complete Genome Sequences of Two Lysobacter Strains Isolated from Sea Water (Lysobacter caseinilyticus) and Soil (Lysobacter helvus) in South Korea.</title>
        <authorList>
            <person name="Watanabe Y."/>
            <person name="Arakawa K."/>
        </authorList>
    </citation>
    <scope>NUCLEOTIDE SEQUENCE [LARGE SCALE GENOMIC DNA]</scope>
    <source>
        <strain evidence="2 3">KVB24</strain>
    </source>
</reference>
<proteinExistence type="predicted"/>
<keyword evidence="1" id="KW-1133">Transmembrane helix</keyword>
<evidence type="ECO:0000256" key="1">
    <source>
        <dbReference type="SAM" id="Phobius"/>
    </source>
</evidence>
<feature type="transmembrane region" description="Helical" evidence="1">
    <location>
        <begin position="62"/>
        <end position="80"/>
    </location>
</feature>
<dbReference type="Pfam" id="PF06197">
    <property type="entry name" value="DUF998"/>
    <property type="match status" value="1"/>
</dbReference>
<keyword evidence="3" id="KW-1185">Reference proteome</keyword>
<accession>A0ABM7Q737</accession>
<feature type="transmembrane region" description="Helical" evidence="1">
    <location>
        <begin position="30"/>
        <end position="50"/>
    </location>
</feature>
<dbReference type="Proteomes" id="UP000681317">
    <property type="component" value="Chromosome"/>
</dbReference>
<gene>
    <name evidence="2" type="ORF">LYSCAS_21890</name>
</gene>
<organism evidence="2 3">
    <name type="scientific">Noviluteimonas caseinilytica</name>
    <dbReference type="NCBI Taxonomy" id="2675101"/>
    <lineage>
        <taxon>Bacteria</taxon>
        <taxon>Pseudomonadati</taxon>
        <taxon>Pseudomonadota</taxon>
        <taxon>Gammaproteobacteria</taxon>
        <taxon>Lysobacterales</taxon>
        <taxon>Lysobacteraceae</taxon>
        <taxon>Noviluteimonas</taxon>
    </lineage>
</organism>
<feature type="transmembrane region" description="Helical" evidence="1">
    <location>
        <begin position="155"/>
        <end position="175"/>
    </location>
</feature>
<sequence>MVAAALHGLRSDLDWSVTPLSFYLVGAHGAWLKAAYLGLALSIAIIGVRFRTAMQAGRGSSLAPWLFGIAALALAVTALAETHISGHPWTLPGRVHAVAAPMAFLAVTLAMVMQSWRMRSDPHWLHRYPLAFALALVCFAGLWLHAFGLDWPRGVSQRCLILLIVAWLAIAGRWLRCTAP</sequence>
<keyword evidence="1" id="KW-0812">Transmembrane</keyword>
<dbReference type="EMBL" id="AP024545">
    <property type="protein sequence ID" value="BCT93165.1"/>
    <property type="molecule type" value="Genomic_DNA"/>
</dbReference>
<keyword evidence="1" id="KW-0472">Membrane</keyword>
<feature type="transmembrane region" description="Helical" evidence="1">
    <location>
        <begin position="128"/>
        <end position="149"/>
    </location>
</feature>
<name>A0ABM7Q737_9GAMM</name>